<feature type="domain" description="Putative metallopeptidase" evidence="3">
    <location>
        <begin position="25"/>
        <end position="75"/>
    </location>
</feature>
<feature type="domain" description="Putative metallopeptidase" evidence="3">
    <location>
        <begin position="112"/>
        <end position="348"/>
    </location>
</feature>
<evidence type="ECO:0000259" key="2">
    <source>
        <dbReference type="Pfam" id="PF09967"/>
    </source>
</evidence>
<sequence>MFDDIMSAEELELANAATDEAEKILEAASLQLMRYKPFYGVMLASMPLTRATETINTMATDGRNLYYSPEFIAGMCDKRKAIVKGRIDKMGLDKAKADDMKLMVDVFYRKKTAREVALVLEHECDHVVSDHMYRGKGFNFDVFNIAADHRINTNAVLSHTKADAMGTAWFPLGDKTVFDPNKEFGFMKWGYCDFQYVDMYAEQIYDLLIKNTPPPPPMGGSGGSGTGGDKSDQKGSAQGQSGTDQHPNPDGTFDRPEGEDGLSKAMGTDPGAIKPLTQDQKNYNDTVMRRAIENAVQAAGSGAPPDARKFIEESGKPKINYLRLLRRTIERLFKDNVTYRRLSRRSYSLTRSLRKAGYLSTRQTIGLPSHSKAKTIRADIFFDVSGSFNDSLLKPTIREIKGLCNQYDDFEVTLACWSTKVGEVKSYTKKNVKEISDYKIKTTFGTDVTCVFEELDSRKHETDQVVIYTDGYFSDVSKTKDWAKKYGPKTLWVILGRHGQDWEPPFGNAIDFDKYIN</sequence>
<gene>
    <name evidence="4" type="ORF">CR9_127</name>
</gene>
<organism evidence="4 5">
    <name type="scientific">Cronobacter phage CR9</name>
    <dbReference type="NCBI Taxonomy" id="1162290"/>
    <lineage>
        <taxon>Viruses</taxon>
        <taxon>Duplodnaviria</taxon>
        <taxon>Heunggongvirae</taxon>
        <taxon>Uroviricota</taxon>
        <taxon>Caudoviricetes</taxon>
        <taxon>Vequintavirinae</taxon>
        <taxon>Certrevirus</taxon>
        <taxon>Certrevirus CR9</taxon>
    </lineage>
</organism>
<protein>
    <recommendedName>
        <fullName evidence="6">VWA-like domain-containing protein</fullName>
    </recommendedName>
</protein>
<dbReference type="KEGG" id="vg:18562969"/>
<feature type="region of interest" description="Disordered" evidence="1">
    <location>
        <begin position="211"/>
        <end position="281"/>
    </location>
</feature>
<dbReference type="OrthoDB" id="3106at10239"/>
<dbReference type="EMBL" id="JQ691611">
    <property type="protein sequence ID" value="AFH21011.1"/>
    <property type="molecule type" value="Genomic_DNA"/>
</dbReference>
<reference evidence="4 5" key="1">
    <citation type="submission" date="2012-02" db="EMBL/GenBank/DDBJ databases">
        <title>Complete Genome Sequence of Cronobacter sakazakii Bacteriophage CR9.</title>
        <authorList>
            <person name="Shin H."/>
            <person name="Lee J.-H."/>
            <person name="Kim Y."/>
            <person name="Ryu S."/>
        </authorList>
    </citation>
    <scope>NUCLEOTIDE SEQUENCE [LARGE SCALE GENOMIC DNA]</scope>
</reference>
<feature type="domain" description="VWA-like" evidence="2">
    <location>
        <begin position="380"/>
        <end position="511"/>
    </location>
</feature>
<evidence type="ECO:0000313" key="5">
    <source>
        <dbReference type="Proteomes" id="UP000011829"/>
    </source>
</evidence>
<dbReference type="InterPro" id="IPR025154">
    <property type="entry name" value="Put_metallopeptidase_dom"/>
</dbReference>
<dbReference type="Pfam" id="PF13203">
    <property type="entry name" value="DUF2201_N"/>
    <property type="match status" value="2"/>
</dbReference>
<dbReference type="RefSeq" id="YP_009015089.1">
    <property type="nucleotide sequence ID" value="NC_023717.1"/>
</dbReference>
<dbReference type="Pfam" id="PF09967">
    <property type="entry name" value="DUF2201"/>
    <property type="match status" value="1"/>
</dbReference>
<feature type="compositionally biased region" description="Gly residues" evidence="1">
    <location>
        <begin position="219"/>
        <end position="228"/>
    </location>
</feature>
<evidence type="ECO:0000256" key="1">
    <source>
        <dbReference type="SAM" id="MobiDB-lite"/>
    </source>
</evidence>
<dbReference type="PANTHER" id="PTHR38730:SF1">
    <property type="entry name" value="SLL7028 PROTEIN"/>
    <property type="match status" value="1"/>
</dbReference>
<dbReference type="PANTHER" id="PTHR38730">
    <property type="entry name" value="SLL7028 PROTEIN"/>
    <property type="match status" value="1"/>
</dbReference>
<proteinExistence type="predicted"/>
<name>M1F2B3_9CAUD</name>
<evidence type="ECO:0000313" key="4">
    <source>
        <dbReference type="EMBL" id="AFH21011.1"/>
    </source>
</evidence>
<dbReference type="GeneID" id="18562969"/>
<evidence type="ECO:0000259" key="3">
    <source>
        <dbReference type="Pfam" id="PF13203"/>
    </source>
</evidence>
<keyword evidence="5" id="KW-1185">Reference proteome</keyword>
<feature type="compositionally biased region" description="Polar residues" evidence="1">
    <location>
        <begin position="234"/>
        <end position="246"/>
    </location>
</feature>
<dbReference type="InterPro" id="IPR018698">
    <property type="entry name" value="VWA-like_dom"/>
</dbReference>
<accession>M1F2B3</accession>
<feature type="compositionally biased region" description="Basic and acidic residues" evidence="1">
    <location>
        <begin position="252"/>
        <end position="262"/>
    </location>
</feature>
<evidence type="ECO:0008006" key="6">
    <source>
        <dbReference type="Google" id="ProtNLM"/>
    </source>
</evidence>
<dbReference type="Proteomes" id="UP000011829">
    <property type="component" value="Segment"/>
</dbReference>